<comment type="subcellular location">
    <subcellularLocation>
        <location evidence="1">Cell membrane</location>
        <topology evidence="1">Single-pass membrane protein</topology>
    </subcellularLocation>
</comment>
<dbReference type="InterPro" id="IPR023827">
    <property type="entry name" value="Peptidase_S8_Asp-AS"/>
</dbReference>
<dbReference type="Gene3D" id="3.40.50.200">
    <property type="entry name" value="Peptidase S8/S53 domain"/>
    <property type="match status" value="1"/>
</dbReference>
<feature type="active site" description="Charge relay system" evidence="10">
    <location>
        <position position="291"/>
    </location>
</feature>
<evidence type="ECO:0000256" key="10">
    <source>
        <dbReference type="PROSITE-ProRule" id="PRU01240"/>
    </source>
</evidence>
<dbReference type="Pfam" id="PF00082">
    <property type="entry name" value="Peptidase_S8"/>
    <property type="match status" value="1"/>
</dbReference>
<gene>
    <name evidence="13" type="primary">mycP</name>
    <name evidence="13" type="ORF">C7M71_027890</name>
</gene>
<evidence type="ECO:0000256" key="8">
    <source>
        <dbReference type="ARBA" id="ARBA00022989"/>
    </source>
</evidence>
<keyword evidence="3" id="KW-1003">Cell membrane</keyword>
<dbReference type="PROSITE" id="PS51892">
    <property type="entry name" value="SUBTILASE"/>
    <property type="match status" value="1"/>
</dbReference>
<keyword evidence="9" id="KW-0472">Membrane</keyword>
<dbReference type="PROSITE" id="PS00136">
    <property type="entry name" value="SUBTILASE_ASP"/>
    <property type="match status" value="1"/>
</dbReference>
<evidence type="ECO:0000256" key="7">
    <source>
        <dbReference type="ARBA" id="ARBA00022825"/>
    </source>
</evidence>
<evidence type="ECO:0000313" key="14">
    <source>
        <dbReference type="Proteomes" id="UP000249340"/>
    </source>
</evidence>
<dbReference type="GO" id="GO:0006508">
    <property type="term" value="P:proteolysis"/>
    <property type="evidence" value="ECO:0007669"/>
    <property type="project" value="UniProtKB-KW"/>
</dbReference>
<dbReference type="NCBIfam" id="TIGR03921">
    <property type="entry name" value="T7SS_mycosin"/>
    <property type="match status" value="1"/>
</dbReference>
<dbReference type="InterPro" id="IPR050131">
    <property type="entry name" value="Peptidase_S8_subtilisin-like"/>
</dbReference>
<evidence type="ECO:0000313" key="13">
    <source>
        <dbReference type="EMBL" id="AXI81720.1"/>
    </source>
</evidence>
<evidence type="ECO:0000259" key="12">
    <source>
        <dbReference type="Pfam" id="PF00082"/>
    </source>
</evidence>
<dbReference type="PANTHER" id="PTHR43806">
    <property type="entry name" value="PEPTIDASE S8"/>
    <property type="match status" value="1"/>
</dbReference>
<keyword evidence="6 10" id="KW-0378">Hydrolase</keyword>
<keyword evidence="7 10" id="KW-0720">Serine protease</keyword>
<comment type="similarity">
    <text evidence="2 10">Belongs to the peptidase S8 family.</text>
</comment>
<dbReference type="InterPro" id="IPR000209">
    <property type="entry name" value="Peptidase_S8/S53_dom"/>
</dbReference>
<dbReference type="InterPro" id="IPR015500">
    <property type="entry name" value="Peptidase_S8_subtilisin-rel"/>
</dbReference>
<evidence type="ECO:0000256" key="9">
    <source>
        <dbReference type="ARBA" id="ARBA00023136"/>
    </source>
</evidence>
<dbReference type="PANTHER" id="PTHR43806:SF11">
    <property type="entry name" value="CEREVISIN-RELATED"/>
    <property type="match status" value="1"/>
</dbReference>
<dbReference type="OrthoDB" id="9798386at2"/>
<dbReference type="EMBL" id="CP031264">
    <property type="protein sequence ID" value="AXI81720.1"/>
    <property type="molecule type" value="Genomic_DNA"/>
</dbReference>
<keyword evidence="8" id="KW-1133">Transmembrane helix</keyword>
<keyword evidence="5" id="KW-0812">Transmembrane</keyword>
<evidence type="ECO:0000256" key="3">
    <source>
        <dbReference type="ARBA" id="ARBA00022475"/>
    </source>
</evidence>
<feature type="domain" description="Peptidase S8/S53" evidence="12">
    <location>
        <begin position="76"/>
        <end position="339"/>
    </location>
</feature>
<keyword evidence="4 10" id="KW-0645">Protease</keyword>
<name>A0A345T6W5_9ACTN</name>
<sequence length="428" mass="44086">MPTARPQPGLGAGPSGVGRTAGRARRRRGRSVGVALGAAALLLGGRLPAASADTARDHEWPLHSLHAQQAWRTTRGAGTLVAVLDTGVDPHHPDLTGQVLAGKDTVGVGARPGERAWARHGTGMAAIIAGHGHGPGRTEGVLGIAPAARILPVRVILEDADPQRPKARSRPGNAVAAGIRWAVDHGADVINLSLGDDSEAAHSDPEENAAVQYALRRGVPLVASAGNGRRGGDRSSYPAAYPGVIAVAAVDRDGRPADFSTRRWYTSVAAPGVDVVIADPDRHYYEGWGTSAAAAYVSGVVALLRSAHPGLNPAQIRTALEGTAARRPAHGRSDALGAGLVDPVAALAAAARMRPEPAVPRPAPAAQVRFGPVPAAPAPGPLARRTSWSRLLRVPVGGSLVVFAGLLWRGRRRPSPGTTVRSGSPTHR</sequence>
<feature type="active site" description="Charge relay system" evidence="10">
    <location>
        <position position="120"/>
    </location>
</feature>
<feature type="region of interest" description="Disordered" evidence="11">
    <location>
        <begin position="1"/>
        <end position="30"/>
    </location>
</feature>
<dbReference type="PRINTS" id="PR00723">
    <property type="entry name" value="SUBTILISIN"/>
</dbReference>
<dbReference type="GO" id="GO:0004252">
    <property type="term" value="F:serine-type endopeptidase activity"/>
    <property type="evidence" value="ECO:0007669"/>
    <property type="project" value="UniProtKB-UniRule"/>
</dbReference>
<dbReference type="InterPro" id="IPR036852">
    <property type="entry name" value="Peptidase_S8/S53_dom_sf"/>
</dbReference>
<organism evidence="13 14">
    <name type="scientific">Peterkaempfera bronchialis</name>
    <dbReference type="NCBI Taxonomy" id="2126346"/>
    <lineage>
        <taxon>Bacteria</taxon>
        <taxon>Bacillati</taxon>
        <taxon>Actinomycetota</taxon>
        <taxon>Actinomycetes</taxon>
        <taxon>Kitasatosporales</taxon>
        <taxon>Streptomycetaceae</taxon>
        <taxon>Peterkaempfera</taxon>
    </lineage>
</organism>
<evidence type="ECO:0000256" key="4">
    <source>
        <dbReference type="ARBA" id="ARBA00022670"/>
    </source>
</evidence>
<accession>A0A345T6W5</accession>
<dbReference type="KEGG" id="stri:C7M71_027890"/>
<evidence type="ECO:0000256" key="6">
    <source>
        <dbReference type="ARBA" id="ARBA00022801"/>
    </source>
</evidence>
<evidence type="ECO:0000256" key="1">
    <source>
        <dbReference type="ARBA" id="ARBA00004162"/>
    </source>
</evidence>
<evidence type="ECO:0000256" key="2">
    <source>
        <dbReference type="ARBA" id="ARBA00011073"/>
    </source>
</evidence>
<dbReference type="AlphaFoldDB" id="A0A345T6W5"/>
<feature type="active site" description="Charge relay system" evidence="10">
    <location>
        <position position="85"/>
    </location>
</feature>
<evidence type="ECO:0000256" key="5">
    <source>
        <dbReference type="ARBA" id="ARBA00022692"/>
    </source>
</evidence>
<proteinExistence type="inferred from homology"/>
<dbReference type="SUPFAM" id="SSF52743">
    <property type="entry name" value="Subtilisin-like"/>
    <property type="match status" value="1"/>
</dbReference>
<dbReference type="InterPro" id="IPR023834">
    <property type="entry name" value="T7SS_pept_S8A_mycosin"/>
</dbReference>
<protein>
    <submittedName>
        <fullName evidence="13">Type VII secretion-associated serine protease mycosin</fullName>
    </submittedName>
</protein>
<keyword evidence="14" id="KW-1185">Reference proteome</keyword>
<dbReference type="GO" id="GO:0005886">
    <property type="term" value="C:plasma membrane"/>
    <property type="evidence" value="ECO:0007669"/>
    <property type="project" value="UniProtKB-SubCell"/>
</dbReference>
<reference evidence="14" key="1">
    <citation type="submission" date="2018-07" db="EMBL/GenBank/DDBJ databases">
        <title>Streptacidiphilus bronchialis DSM 106435 chromosome.</title>
        <authorList>
            <person name="Batra D."/>
            <person name="Gulvik C.A."/>
        </authorList>
    </citation>
    <scope>NUCLEOTIDE SEQUENCE [LARGE SCALE GENOMIC DNA]</scope>
    <source>
        <strain evidence="14">DSM 106435</strain>
    </source>
</reference>
<evidence type="ECO:0000256" key="11">
    <source>
        <dbReference type="SAM" id="MobiDB-lite"/>
    </source>
</evidence>
<dbReference type="Proteomes" id="UP000249340">
    <property type="component" value="Chromosome"/>
</dbReference>